<evidence type="ECO:0000256" key="1">
    <source>
        <dbReference type="SAM" id="MobiDB-lite"/>
    </source>
</evidence>
<proteinExistence type="predicted"/>
<organism evidence="2 3">
    <name type="scientific">Agrobacterium rosae</name>
    <dbReference type="NCBI Taxonomy" id="1972867"/>
    <lineage>
        <taxon>Bacteria</taxon>
        <taxon>Pseudomonadati</taxon>
        <taxon>Pseudomonadota</taxon>
        <taxon>Alphaproteobacteria</taxon>
        <taxon>Hyphomicrobiales</taxon>
        <taxon>Rhizobiaceae</taxon>
        <taxon>Rhizobium/Agrobacterium group</taxon>
        <taxon>Agrobacterium</taxon>
    </lineage>
</organism>
<dbReference type="Proteomes" id="UP000237447">
    <property type="component" value="Unassembled WGS sequence"/>
</dbReference>
<feature type="region of interest" description="Disordered" evidence="1">
    <location>
        <begin position="50"/>
        <end position="83"/>
    </location>
</feature>
<protein>
    <recommendedName>
        <fullName evidence="4">Lytic murein transglycosylase</fullName>
    </recommendedName>
</protein>
<sequence length="104" mass="11622">MACGADAAEGLKSKRSAWQWVWLTPLCPAGHLPLKGGDWLGARSPLYPQRSRWPRPHRDSISLPVGEMSGRTEGGKPHPLPSLFQSRRISRRPSCHNGLFTLLW</sequence>
<accession>A0AAE5RYI5</accession>
<dbReference type="EMBL" id="NXEJ01000004">
    <property type="protein sequence ID" value="POO52192.1"/>
    <property type="molecule type" value="Genomic_DNA"/>
</dbReference>
<evidence type="ECO:0000313" key="3">
    <source>
        <dbReference type="Proteomes" id="UP000237447"/>
    </source>
</evidence>
<name>A0AAE5RYI5_9HYPH</name>
<evidence type="ECO:0000313" key="2">
    <source>
        <dbReference type="EMBL" id="POO52192.1"/>
    </source>
</evidence>
<dbReference type="AlphaFoldDB" id="A0AAE5RYI5"/>
<reference evidence="2 3" key="1">
    <citation type="journal article" date="2018" name="Syst. Appl. Microbiol.">
        <title>Agrobacterium rosae sp. nov., isolated from galls on different agricultural crops.</title>
        <authorList>
            <person name="Kuzmanovic N."/>
            <person name="Pulawska J."/>
            <person name="Smalla K."/>
            <person name="Nesme X."/>
        </authorList>
    </citation>
    <scope>NUCLEOTIDE SEQUENCE [LARGE SCALE GENOMIC DNA]</scope>
    <source>
        <strain evidence="2 3">NCPPB 1650</strain>
    </source>
</reference>
<comment type="caution">
    <text evidence="2">The sequence shown here is derived from an EMBL/GenBank/DDBJ whole genome shotgun (WGS) entry which is preliminary data.</text>
</comment>
<gene>
    <name evidence="2" type="ORF">CPJ18_07635</name>
</gene>
<evidence type="ECO:0008006" key="4">
    <source>
        <dbReference type="Google" id="ProtNLM"/>
    </source>
</evidence>